<evidence type="ECO:0000259" key="1">
    <source>
        <dbReference type="Pfam" id="PF19694"/>
    </source>
</evidence>
<accession>A0A4S4FIR6</accession>
<reference evidence="2 3" key="1">
    <citation type="submission" date="2019-04" db="EMBL/GenBank/DDBJ databases">
        <authorList>
            <person name="Jiang L."/>
        </authorList>
    </citation>
    <scope>NUCLEOTIDE SEQUENCE [LARGE SCALE GENOMIC DNA]</scope>
    <source>
        <strain evidence="2 3">YIM 131853</strain>
    </source>
</reference>
<gene>
    <name evidence="2" type="ORF">E6C64_15150</name>
</gene>
<dbReference type="OrthoDB" id="9783727at2"/>
<evidence type="ECO:0000313" key="2">
    <source>
        <dbReference type="EMBL" id="THG29978.1"/>
    </source>
</evidence>
<dbReference type="InterPro" id="IPR045676">
    <property type="entry name" value="DUF6194"/>
</dbReference>
<feature type="domain" description="DUF6194" evidence="1">
    <location>
        <begin position="7"/>
        <end position="158"/>
    </location>
</feature>
<dbReference type="Pfam" id="PF19694">
    <property type="entry name" value="DUF6194"/>
    <property type="match status" value="1"/>
</dbReference>
<organism evidence="2 3">
    <name type="scientific">Naasia lichenicola</name>
    <dbReference type="NCBI Taxonomy" id="2565933"/>
    <lineage>
        <taxon>Bacteria</taxon>
        <taxon>Bacillati</taxon>
        <taxon>Actinomycetota</taxon>
        <taxon>Actinomycetes</taxon>
        <taxon>Micrococcales</taxon>
        <taxon>Microbacteriaceae</taxon>
        <taxon>Naasia</taxon>
    </lineage>
</organism>
<protein>
    <recommendedName>
        <fullName evidence="1">DUF6194 domain-containing protein</fullName>
    </recommendedName>
</protein>
<proteinExistence type="predicted"/>
<evidence type="ECO:0000313" key="3">
    <source>
        <dbReference type="Proteomes" id="UP000309133"/>
    </source>
</evidence>
<comment type="caution">
    <text evidence="2">The sequence shown here is derived from an EMBL/GenBank/DDBJ whole genome shotgun (WGS) entry which is preliminary data.</text>
</comment>
<keyword evidence="3" id="KW-1185">Reference proteome</keyword>
<name>A0A4S4FIR6_9MICO</name>
<dbReference type="RefSeq" id="WP_136428307.1">
    <property type="nucleotide sequence ID" value="NZ_SSSM01000005.1"/>
</dbReference>
<dbReference type="AlphaFoldDB" id="A0A4S4FIR6"/>
<sequence length="168" mass="18592">MSAKDSTLEQILETIRGFDGVLELAPGPGSEHPEISWGDHFFYYAPDGRVPTNRQPYATIVTKDYPDDVGSRLSAADRWRLNIHVGMPLFTELLGYPPDAIQQAAIDFSETDVFLPHPLYGAFGWVCIVDPAARTTDRAIDAFAQAHRADRRRVVRRDGGGPASAQHD</sequence>
<dbReference type="Proteomes" id="UP000309133">
    <property type="component" value="Unassembled WGS sequence"/>
</dbReference>
<dbReference type="EMBL" id="SSSM01000005">
    <property type="protein sequence ID" value="THG29978.1"/>
    <property type="molecule type" value="Genomic_DNA"/>
</dbReference>